<evidence type="ECO:0000313" key="2">
    <source>
        <dbReference type="EMBL" id="GEO08188.1"/>
    </source>
</evidence>
<dbReference type="Gene3D" id="3.40.50.10140">
    <property type="entry name" value="Toll/interleukin-1 receptor homology (TIR) domain"/>
    <property type="match status" value="1"/>
</dbReference>
<dbReference type="EMBL" id="BJYT01000002">
    <property type="protein sequence ID" value="GEO08188.1"/>
    <property type="molecule type" value="Genomic_DNA"/>
</dbReference>
<proteinExistence type="predicted"/>
<organism evidence="2 3">
    <name type="scientific">Segetibacter aerophilus</name>
    <dbReference type="NCBI Taxonomy" id="670293"/>
    <lineage>
        <taxon>Bacteria</taxon>
        <taxon>Pseudomonadati</taxon>
        <taxon>Bacteroidota</taxon>
        <taxon>Chitinophagia</taxon>
        <taxon>Chitinophagales</taxon>
        <taxon>Chitinophagaceae</taxon>
        <taxon>Segetibacter</taxon>
    </lineage>
</organism>
<feature type="domain" description="TIR" evidence="1">
    <location>
        <begin position="1"/>
        <end position="141"/>
    </location>
</feature>
<dbReference type="Proteomes" id="UP000321513">
    <property type="component" value="Unassembled WGS sequence"/>
</dbReference>
<evidence type="ECO:0000313" key="3">
    <source>
        <dbReference type="Proteomes" id="UP000321513"/>
    </source>
</evidence>
<reference evidence="2 3" key="1">
    <citation type="submission" date="2019-07" db="EMBL/GenBank/DDBJ databases">
        <title>Whole genome shotgun sequence of Segetibacter aerophilus NBRC 106135.</title>
        <authorList>
            <person name="Hosoyama A."/>
            <person name="Uohara A."/>
            <person name="Ohji S."/>
            <person name="Ichikawa N."/>
        </authorList>
    </citation>
    <scope>NUCLEOTIDE SEQUENCE [LARGE SCALE GENOMIC DNA]</scope>
    <source>
        <strain evidence="2 3">NBRC 106135</strain>
    </source>
</reference>
<dbReference type="InterPro" id="IPR035897">
    <property type="entry name" value="Toll_tir_struct_dom_sf"/>
</dbReference>
<keyword evidence="3" id="KW-1185">Reference proteome</keyword>
<dbReference type="RefSeq" id="WP_147202268.1">
    <property type="nucleotide sequence ID" value="NZ_BJYT01000002.1"/>
</dbReference>
<dbReference type="OrthoDB" id="883741at2"/>
<evidence type="ECO:0000259" key="1">
    <source>
        <dbReference type="PROSITE" id="PS50104"/>
    </source>
</evidence>
<dbReference type="InterPro" id="IPR000157">
    <property type="entry name" value="TIR_dom"/>
</dbReference>
<comment type="caution">
    <text evidence="2">The sequence shown here is derived from an EMBL/GenBank/DDBJ whole genome shotgun (WGS) entry which is preliminary data.</text>
</comment>
<dbReference type="PROSITE" id="PS50104">
    <property type="entry name" value="TIR"/>
    <property type="match status" value="1"/>
</dbReference>
<gene>
    <name evidence="2" type="ORF">SAE01_06840</name>
</gene>
<dbReference type="SUPFAM" id="SSF52200">
    <property type="entry name" value="Toll/Interleukin receptor TIR domain"/>
    <property type="match status" value="1"/>
</dbReference>
<dbReference type="GO" id="GO:0007165">
    <property type="term" value="P:signal transduction"/>
    <property type="evidence" value="ECO:0007669"/>
    <property type="project" value="InterPro"/>
</dbReference>
<sequence length="447" mass="53004">MIFISYSKDDIQWRERITKHLRENEIIYNRKITFQDSNITSGEDFQEAIDSHLATATVVILLVSSSYLGSEYIKRYELDPLLKRRDVKIYWFLLSSCLWDKTGLANLQCANTVQGERIVSLNELYQNGKEEEINKILSTKCREIFEYASDKGKNFIRTPKEFIYKCNRKVESQFFQMVYTERFTEKELLAYSIIGDKEDSLNNLHNAIKLKVLVNDYKNYEIHDILMPGIDVNTYFTPEQNLYLFKKQFLNSLSIAYDVSKVKQWSIDQVLQQLKKRLNKQGPKQVYFISIKIESTAFQAEAFVQMLKWLNCHMLCNQESRYQLKIFYLFTFEKSNDQNCDQQVVDFLGNYCKNTRVEKVLKGEEDLIAYPKECLPLIFLGEHRLADQKSLIDWYEQDYKQWLESKNIEIDDDMDNNFEVVKKKIFSAAQQAKMRIVEKNLTSFLKY</sequence>
<accession>A0A512B8A5</accession>
<name>A0A512B8A5_9BACT</name>
<protein>
    <recommendedName>
        <fullName evidence="1">TIR domain-containing protein</fullName>
    </recommendedName>
</protein>
<dbReference type="Pfam" id="PF13676">
    <property type="entry name" value="TIR_2"/>
    <property type="match status" value="1"/>
</dbReference>
<dbReference type="AlphaFoldDB" id="A0A512B8A5"/>